<proteinExistence type="predicted"/>
<dbReference type="GO" id="GO:0005524">
    <property type="term" value="F:ATP binding"/>
    <property type="evidence" value="ECO:0007669"/>
    <property type="project" value="InterPro"/>
</dbReference>
<dbReference type="AlphaFoldDB" id="A0A4U9H9I1"/>
<evidence type="ECO:0000313" key="3">
    <source>
        <dbReference type="Proteomes" id="UP000307968"/>
    </source>
</evidence>
<dbReference type="InterPro" id="IPR006935">
    <property type="entry name" value="Helicase/UvrB_N"/>
</dbReference>
<gene>
    <name evidence="2" type="ORF">NCTC12971_00606</name>
</gene>
<name>A0A4U9H9I1_SERRU</name>
<dbReference type="GO" id="GO:0003677">
    <property type="term" value="F:DNA binding"/>
    <property type="evidence" value="ECO:0007669"/>
    <property type="project" value="InterPro"/>
</dbReference>
<dbReference type="Proteomes" id="UP000307968">
    <property type="component" value="Chromosome"/>
</dbReference>
<organism evidence="2 3">
    <name type="scientific">Serratia rubidaea</name>
    <name type="common">Serratia marinorubra</name>
    <dbReference type="NCBI Taxonomy" id="61652"/>
    <lineage>
        <taxon>Bacteria</taxon>
        <taxon>Pseudomonadati</taxon>
        <taxon>Pseudomonadota</taxon>
        <taxon>Gammaproteobacteria</taxon>
        <taxon>Enterobacterales</taxon>
        <taxon>Yersiniaceae</taxon>
        <taxon>Serratia</taxon>
    </lineage>
</organism>
<evidence type="ECO:0000313" key="2">
    <source>
        <dbReference type="EMBL" id="VTP60144.1"/>
    </source>
</evidence>
<dbReference type="GO" id="GO:0016787">
    <property type="term" value="F:hydrolase activity"/>
    <property type="evidence" value="ECO:0007669"/>
    <property type="project" value="InterPro"/>
</dbReference>
<accession>A0A4U9H9I1</accession>
<dbReference type="EMBL" id="LR590463">
    <property type="protein sequence ID" value="VTP60144.1"/>
    <property type="molecule type" value="Genomic_DNA"/>
</dbReference>
<feature type="domain" description="Helicase/UvrB N-terminal" evidence="1">
    <location>
        <begin position="1"/>
        <end position="160"/>
    </location>
</feature>
<protein>
    <submittedName>
        <fullName evidence="2">Uncharacterized protein conserved in bacteria</fullName>
    </submittedName>
</protein>
<evidence type="ECO:0000259" key="1">
    <source>
        <dbReference type="Pfam" id="PF04851"/>
    </source>
</evidence>
<sequence>MVMAGTILYLFKEYGYQNFIFFVHTDAIIQKTRENLLNPQSPKYLFSQELEIDGEKITIASVETFPSVPECNTIYLKLSTIHKMHDELNSYRENSITYEDLKEIPIVLLGDEAHHFNAGTKAKGKAKNSTEYEELTWERTIENMLAQRPDNRLLEFTATIDLGKKEIWAEVP</sequence>
<reference evidence="2 3" key="1">
    <citation type="submission" date="2019-05" db="EMBL/GenBank/DDBJ databases">
        <authorList>
            <consortium name="Pathogen Informatics"/>
        </authorList>
    </citation>
    <scope>NUCLEOTIDE SEQUENCE [LARGE SCALE GENOMIC DNA]</scope>
    <source>
        <strain evidence="2 3">NCTC12971</strain>
    </source>
</reference>
<dbReference type="Pfam" id="PF04851">
    <property type="entry name" value="ResIII"/>
    <property type="match status" value="1"/>
</dbReference>